<dbReference type="STRING" id="1341181.FLJC2902T_30160"/>
<name>V6SH99_9FLAO</name>
<dbReference type="AlphaFoldDB" id="V6SH99"/>
<dbReference type="Proteomes" id="UP000018004">
    <property type="component" value="Unassembled WGS sequence"/>
</dbReference>
<evidence type="ECO:0000256" key="1">
    <source>
        <dbReference type="SAM" id="MobiDB-lite"/>
    </source>
</evidence>
<dbReference type="PATRIC" id="fig|1341181.4.peg.2966"/>
<reference evidence="2 3" key="1">
    <citation type="submission" date="2013-08" db="EMBL/GenBank/DDBJ databases">
        <title>Flavobacterium limnosediminis JC2902 genome sequencing.</title>
        <authorList>
            <person name="Lee K."/>
            <person name="Yi H."/>
            <person name="Park S."/>
            <person name="Chun J."/>
        </authorList>
    </citation>
    <scope>NUCLEOTIDE SEQUENCE [LARGE SCALE GENOMIC DNA]</scope>
    <source>
        <strain evidence="2 3">JC2902</strain>
    </source>
</reference>
<gene>
    <name evidence="2" type="ORF">FLJC2902T_30160</name>
</gene>
<feature type="region of interest" description="Disordered" evidence="1">
    <location>
        <begin position="1"/>
        <end position="24"/>
    </location>
</feature>
<dbReference type="EMBL" id="AVGG01000023">
    <property type="protein sequence ID" value="ESU25824.1"/>
    <property type="molecule type" value="Genomic_DNA"/>
</dbReference>
<proteinExistence type="predicted"/>
<evidence type="ECO:0000313" key="2">
    <source>
        <dbReference type="EMBL" id="ESU25824.1"/>
    </source>
</evidence>
<sequence>MEVPLKHPEDRLKHPEDRFKDPEDRFRAFFGRQKTEIGQH</sequence>
<organism evidence="2 3">
    <name type="scientific">Flavobacterium limnosediminis JC2902</name>
    <dbReference type="NCBI Taxonomy" id="1341181"/>
    <lineage>
        <taxon>Bacteria</taxon>
        <taxon>Pseudomonadati</taxon>
        <taxon>Bacteroidota</taxon>
        <taxon>Flavobacteriia</taxon>
        <taxon>Flavobacteriales</taxon>
        <taxon>Flavobacteriaceae</taxon>
        <taxon>Flavobacterium</taxon>
    </lineage>
</organism>
<evidence type="ECO:0000313" key="3">
    <source>
        <dbReference type="Proteomes" id="UP000018004"/>
    </source>
</evidence>
<accession>V6SH99</accession>
<comment type="caution">
    <text evidence="2">The sequence shown here is derived from an EMBL/GenBank/DDBJ whole genome shotgun (WGS) entry which is preliminary data.</text>
</comment>
<keyword evidence="3" id="KW-1185">Reference proteome</keyword>
<protein>
    <submittedName>
        <fullName evidence="2">Uncharacterized protein</fullName>
    </submittedName>
</protein>